<dbReference type="KEGG" id="snw:BBN63_28800"/>
<dbReference type="AlphaFoldDB" id="A0A1U9QZB9"/>
<name>A0A1U9QZB9_STRNV</name>
<accession>A0A1U9QZB9</accession>
<proteinExistence type="predicted"/>
<evidence type="ECO:0000313" key="2">
    <source>
        <dbReference type="Proteomes" id="UP000189677"/>
    </source>
</evidence>
<gene>
    <name evidence="1" type="ORF">BBN63_28800</name>
</gene>
<evidence type="ECO:0000313" key="1">
    <source>
        <dbReference type="EMBL" id="AQU69596.1"/>
    </source>
</evidence>
<sequence length="168" mass="18691">MGNIFHGGGDADLDMSNGGTAVFVDALMLAVSALVEEPWDYRFAALLALQDQNVAGRGCVGFGLADIDWGATPAERARAKDFVLRTTDLALARHRWEELDYEAPYAERYLRRFREMVEAYEPAPSVEPSRDGRFPGPDEAATASCVRHRILSALPHWDSCVRCSEEWN</sequence>
<dbReference type="OrthoDB" id="4262159at2"/>
<keyword evidence="2" id="KW-1185">Reference proteome</keyword>
<reference evidence="1 2" key="1">
    <citation type="submission" date="2016-11" db="EMBL/GenBank/DDBJ databases">
        <title>Complete genome sequence of Streptomyces niveus SCSIO 3406.</title>
        <authorList>
            <person name="Zhu Q."/>
            <person name="Cheng W."/>
            <person name="Song Y."/>
            <person name="Li Q."/>
            <person name="Ju J."/>
        </authorList>
    </citation>
    <scope>NUCLEOTIDE SEQUENCE [LARGE SCALE GENOMIC DNA]</scope>
    <source>
        <strain evidence="1 2">SCSIO 3406</strain>
    </source>
</reference>
<dbReference type="Proteomes" id="UP000189677">
    <property type="component" value="Chromosome"/>
</dbReference>
<protein>
    <submittedName>
        <fullName evidence="1">Uncharacterized protein</fullName>
    </submittedName>
</protein>
<organism evidence="1 2">
    <name type="scientific">Streptomyces niveus</name>
    <name type="common">Streptomyces spheroides</name>
    <dbReference type="NCBI Taxonomy" id="193462"/>
    <lineage>
        <taxon>Bacteria</taxon>
        <taxon>Bacillati</taxon>
        <taxon>Actinomycetota</taxon>
        <taxon>Actinomycetes</taxon>
        <taxon>Kitasatosporales</taxon>
        <taxon>Streptomycetaceae</taxon>
        <taxon>Streptomyces</taxon>
    </lineage>
</organism>
<dbReference type="RefSeq" id="WP_078078249.1">
    <property type="nucleotide sequence ID" value="NZ_CP018047.1"/>
</dbReference>
<dbReference type="EMBL" id="CP018047">
    <property type="protein sequence ID" value="AQU69596.1"/>
    <property type="molecule type" value="Genomic_DNA"/>
</dbReference>